<reference evidence="1" key="1">
    <citation type="submission" date="2018-05" db="EMBL/GenBank/DDBJ databases">
        <authorList>
            <person name="Lanie J.A."/>
            <person name="Ng W.-L."/>
            <person name="Kazmierczak K.M."/>
            <person name="Andrzejewski T.M."/>
            <person name="Davidsen T.M."/>
            <person name="Wayne K.J."/>
            <person name="Tettelin H."/>
            <person name="Glass J.I."/>
            <person name="Rusch D."/>
            <person name="Podicherti R."/>
            <person name="Tsui H.-C.T."/>
            <person name="Winkler M.E."/>
        </authorList>
    </citation>
    <scope>NUCLEOTIDE SEQUENCE</scope>
</reference>
<protein>
    <submittedName>
        <fullName evidence="1">Uncharacterized protein</fullName>
    </submittedName>
</protein>
<dbReference type="EMBL" id="UINC01091752">
    <property type="protein sequence ID" value="SVC44756.1"/>
    <property type="molecule type" value="Genomic_DNA"/>
</dbReference>
<name>A0A382M7D1_9ZZZZ</name>
<organism evidence="1">
    <name type="scientific">marine metagenome</name>
    <dbReference type="NCBI Taxonomy" id="408172"/>
    <lineage>
        <taxon>unclassified sequences</taxon>
        <taxon>metagenomes</taxon>
        <taxon>ecological metagenomes</taxon>
    </lineage>
</organism>
<dbReference type="AlphaFoldDB" id="A0A382M7D1"/>
<accession>A0A382M7D1</accession>
<sequence length="57" mass="6139">MSLKSIGRIKVLRPSAILTFILLVILIIPTIASAADHPCKNATRQLQGDLGVIMNRG</sequence>
<gene>
    <name evidence="1" type="ORF">METZ01_LOCUS297610</name>
</gene>
<feature type="non-terminal residue" evidence="1">
    <location>
        <position position="57"/>
    </location>
</feature>
<proteinExistence type="predicted"/>
<evidence type="ECO:0000313" key="1">
    <source>
        <dbReference type="EMBL" id="SVC44756.1"/>
    </source>
</evidence>